<dbReference type="InterPro" id="IPR016032">
    <property type="entry name" value="Sig_transdc_resp-reg_C-effctor"/>
</dbReference>
<dbReference type="PROSITE" id="PS00622">
    <property type="entry name" value="HTH_LUXR_1"/>
    <property type="match status" value="1"/>
</dbReference>
<dbReference type="AlphaFoldDB" id="A0A2N5JAZ0"/>
<keyword evidence="7" id="KW-1185">Reference proteome</keyword>
<dbReference type="SMART" id="SM00421">
    <property type="entry name" value="HTH_LUXR"/>
    <property type="match status" value="1"/>
</dbReference>
<dbReference type="PRINTS" id="PR00038">
    <property type="entry name" value="HTHLUXR"/>
</dbReference>
<dbReference type="CDD" id="cd06170">
    <property type="entry name" value="LuxR_C_like"/>
    <property type="match status" value="1"/>
</dbReference>
<name>A0A2N5JAZ0_9BIFI</name>
<feature type="region of interest" description="Disordered" evidence="4">
    <location>
        <begin position="218"/>
        <end position="249"/>
    </location>
</feature>
<keyword evidence="3" id="KW-0804">Transcription</keyword>
<reference evidence="6 7" key="1">
    <citation type="submission" date="2017-07" db="EMBL/GenBank/DDBJ databases">
        <title>Bifidobacterium novel species.</title>
        <authorList>
            <person name="Lugli G.A."/>
            <person name="Milani C."/>
            <person name="Duranti S."/>
            <person name="Mangifesta M."/>
        </authorList>
    </citation>
    <scope>NUCLEOTIDE SEQUENCE [LARGE SCALE GENOMIC DNA]</scope>
    <source>
        <strain evidence="7">Uis1B</strain>
    </source>
</reference>
<dbReference type="InterPro" id="IPR003018">
    <property type="entry name" value="GAF"/>
</dbReference>
<evidence type="ECO:0000313" key="6">
    <source>
        <dbReference type="EMBL" id="PLS31374.1"/>
    </source>
</evidence>
<proteinExistence type="predicted"/>
<sequence>MTLPVNGSGPAGTRSSGISANALAERLVEAAAYLHHQEDARDIARYMTQFAHQVIPIADGISVNVRVSSLNAFATLGVFGYPHFSDTMLVPENTDQMMTSGREIWAKTAEESESVVRDAQCLGENRYVAVSSMGIRHQSLMIMPIMVDDRFLGTMLISSWTRQNAFRADDRARLRMLAQITALALDDARCATIYRSDGQSIRVPIHDTAAYRRSAAGLQAGGRTSGQDGHTDGWSETQTESQSADSRTDVGSAITASATDVGIGPIPEFTDRELSVLKLIGAGLTSREIADQLFISVNTVRTHRTNLLGKLNVHSSPAAVAKARELGLLH</sequence>
<feature type="domain" description="HTH luxR-type" evidence="5">
    <location>
        <begin position="262"/>
        <end position="327"/>
    </location>
</feature>
<gene>
    <name evidence="6" type="ORF">Uis1B_0715</name>
</gene>
<dbReference type="Gene3D" id="3.30.450.40">
    <property type="match status" value="1"/>
</dbReference>
<dbReference type="GO" id="GO:0006355">
    <property type="term" value="P:regulation of DNA-templated transcription"/>
    <property type="evidence" value="ECO:0007669"/>
    <property type="project" value="InterPro"/>
</dbReference>
<dbReference type="RefSeq" id="WP_207763372.1">
    <property type="nucleotide sequence ID" value="NZ_NMWU01000011.1"/>
</dbReference>
<keyword evidence="2" id="KW-0238">DNA-binding</keyword>
<keyword evidence="1" id="KW-0805">Transcription regulation</keyword>
<dbReference type="SUPFAM" id="SSF46894">
    <property type="entry name" value="C-terminal effector domain of the bipartite response regulators"/>
    <property type="match status" value="1"/>
</dbReference>
<dbReference type="Pfam" id="PF01590">
    <property type="entry name" value="GAF"/>
    <property type="match status" value="1"/>
</dbReference>
<dbReference type="Pfam" id="PF00196">
    <property type="entry name" value="GerE"/>
    <property type="match status" value="1"/>
</dbReference>
<dbReference type="PANTHER" id="PTHR44688">
    <property type="entry name" value="DNA-BINDING TRANSCRIPTIONAL ACTIVATOR DEVR_DOSR"/>
    <property type="match status" value="1"/>
</dbReference>
<evidence type="ECO:0000256" key="4">
    <source>
        <dbReference type="SAM" id="MobiDB-lite"/>
    </source>
</evidence>
<dbReference type="PANTHER" id="PTHR44688:SF16">
    <property type="entry name" value="DNA-BINDING TRANSCRIPTIONAL ACTIVATOR DEVR_DOSR"/>
    <property type="match status" value="1"/>
</dbReference>
<evidence type="ECO:0000256" key="2">
    <source>
        <dbReference type="ARBA" id="ARBA00023125"/>
    </source>
</evidence>
<dbReference type="InterPro" id="IPR036388">
    <property type="entry name" value="WH-like_DNA-bd_sf"/>
</dbReference>
<feature type="compositionally biased region" description="Polar residues" evidence="4">
    <location>
        <begin position="234"/>
        <end position="245"/>
    </location>
</feature>
<dbReference type="PROSITE" id="PS50043">
    <property type="entry name" value="HTH_LUXR_2"/>
    <property type="match status" value="1"/>
</dbReference>
<dbReference type="GO" id="GO:0003677">
    <property type="term" value="F:DNA binding"/>
    <property type="evidence" value="ECO:0007669"/>
    <property type="project" value="UniProtKB-KW"/>
</dbReference>
<comment type="caution">
    <text evidence="6">The sequence shown here is derived from an EMBL/GenBank/DDBJ whole genome shotgun (WGS) entry which is preliminary data.</text>
</comment>
<dbReference type="Gene3D" id="1.10.10.10">
    <property type="entry name" value="Winged helix-like DNA-binding domain superfamily/Winged helix DNA-binding domain"/>
    <property type="match status" value="1"/>
</dbReference>
<dbReference type="InterPro" id="IPR000792">
    <property type="entry name" value="Tscrpt_reg_LuxR_C"/>
</dbReference>
<dbReference type="EMBL" id="NMWU01000011">
    <property type="protein sequence ID" value="PLS31374.1"/>
    <property type="molecule type" value="Genomic_DNA"/>
</dbReference>
<accession>A0A2N5JAZ0</accession>
<evidence type="ECO:0000256" key="1">
    <source>
        <dbReference type="ARBA" id="ARBA00023015"/>
    </source>
</evidence>
<organism evidence="6 7">
    <name type="scientific">Bifidobacterium margollesii</name>
    <dbReference type="NCBI Taxonomy" id="2020964"/>
    <lineage>
        <taxon>Bacteria</taxon>
        <taxon>Bacillati</taxon>
        <taxon>Actinomycetota</taxon>
        <taxon>Actinomycetes</taxon>
        <taxon>Bifidobacteriales</taxon>
        <taxon>Bifidobacteriaceae</taxon>
        <taxon>Bifidobacterium</taxon>
    </lineage>
</organism>
<dbReference type="Proteomes" id="UP000235050">
    <property type="component" value="Unassembled WGS sequence"/>
</dbReference>
<evidence type="ECO:0000313" key="7">
    <source>
        <dbReference type="Proteomes" id="UP000235050"/>
    </source>
</evidence>
<protein>
    <submittedName>
        <fullName evidence="6">Helix-turn-helix transcriptional regulator</fullName>
    </submittedName>
</protein>
<dbReference type="SUPFAM" id="SSF55781">
    <property type="entry name" value="GAF domain-like"/>
    <property type="match status" value="1"/>
</dbReference>
<evidence type="ECO:0000259" key="5">
    <source>
        <dbReference type="PROSITE" id="PS50043"/>
    </source>
</evidence>
<evidence type="ECO:0000256" key="3">
    <source>
        <dbReference type="ARBA" id="ARBA00023163"/>
    </source>
</evidence>
<dbReference type="InterPro" id="IPR029016">
    <property type="entry name" value="GAF-like_dom_sf"/>
</dbReference>